<dbReference type="Pfam" id="PF13193">
    <property type="entry name" value="AMP-binding_C"/>
    <property type="match status" value="1"/>
</dbReference>
<dbReference type="InterPro" id="IPR020845">
    <property type="entry name" value="AMP-binding_CS"/>
</dbReference>
<keyword evidence="6" id="KW-1185">Reference proteome</keyword>
<dbReference type="SUPFAM" id="SSF56801">
    <property type="entry name" value="Acetyl-CoA synthetase-like"/>
    <property type="match status" value="1"/>
</dbReference>
<gene>
    <name evidence="5" type="ORF">SAMN04487931_105144</name>
</gene>
<evidence type="ECO:0000259" key="4">
    <source>
        <dbReference type="Pfam" id="PF13193"/>
    </source>
</evidence>
<evidence type="ECO:0000256" key="2">
    <source>
        <dbReference type="ARBA" id="ARBA00022598"/>
    </source>
</evidence>
<dbReference type="InterPro" id="IPR000873">
    <property type="entry name" value="AMP-dep_synth/lig_dom"/>
</dbReference>
<proteinExistence type="inferred from homology"/>
<feature type="domain" description="AMP-binding enzyme C-terminal" evidence="4">
    <location>
        <begin position="431"/>
        <end position="505"/>
    </location>
</feature>
<dbReference type="FunFam" id="3.30.300.30:FF:000008">
    <property type="entry name" value="2,3-dihydroxybenzoate-AMP ligase"/>
    <property type="match status" value="1"/>
</dbReference>
<evidence type="ECO:0000259" key="3">
    <source>
        <dbReference type="Pfam" id="PF00501"/>
    </source>
</evidence>
<accession>A0A1H2GDY5</accession>
<organism evidence="5 6">
    <name type="scientific">Desulfobacula phenolica</name>
    <dbReference type="NCBI Taxonomy" id="90732"/>
    <lineage>
        <taxon>Bacteria</taxon>
        <taxon>Pseudomonadati</taxon>
        <taxon>Thermodesulfobacteriota</taxon>
        <taxon>Desulfobacteria</taxon>
        <taxon>Desulfobacterales</taxon>
        <taxon>Desulfobacteraceae</taxon>
        <taxon>Desulfobacula</taxon>
    </lineage>
</organism>
<dbReference type="InterPro" id="IPR045851">
    <property type="entry name" value="AMP-bd_C_sf"/>
</dbReference>
<sequence>MNYSSYASIHARHIPEKVCLIERTPETGERRSFTWKEFNEEINRTANFLANELGVKHGDFVMHLQNNSLEWVLTYYAIIRLGAVVVPLNFRFEGPDVLYAAEVCNPDVFILGSEFLRVVQPIQKDLTTIKKYICIGDDVPDDMINFKAVQNYEDTSDASVEVERDHSLAMMFTSGTTGKPKPVLHTHFSLNSIAVSNGMTYFVQKDDNYLIFLPLYHSGTMFLWAPFYATGATGTIVKDLKNPKSIIEAIAAEKCTDTLFVVPIGIAILNAIENGELNLDDYDLSSWKYMEIGAQPVPYDTMKLVVEKLPCRVSNIYGITEGGGGGSFNLYPEDVLEKPGSIGKPTFGVEAKIVGPTGEELPDGSVGELVFRTPRMMREYYSNPEKTIETLKDGWLYTGDLLRKDKDGYFYIVDRMKDMITSGGENIFPVEIEDALMDHPDIDDVACIGYPDDRLVEIVLAVVQPKEGKHLTEEDVIEFAKSKISLYKVPRKVLFDHVPRNPTGKLMKPQLREKFTGRKEAFKQLV</sequence>
<dbReference type="Pfam" id="PF00501">
    <property type="entry name" value="AMP-binding"/>
    <property type="match status" value="1"/>
</dbReference>
<feature type="domain" description="AMP-dependent synthetase/ligase" evidence="3">
    <location>
        <begin position="11"/>
        <end position="381"/>
    </location>
</feature>
<evidence type="ECO:0000313" key="6">
    <source>
        <dbReference type="Proteomes" id="UP000199608"/>
    </source>
</evidence>
<dbReference type="RefSeq" id="WP_092233384.1">
    <property type="nucleotide sequence ID" value="NZ_FNLL01000005.1"/>
</dbReference>
<protein>
    <submittedName>
        <fullName evidence="5">Acyl-CoA synthetase (AMP-forming)/AMP-acid ligase II</fullName>
    </submittedName>
</protein>
<keyword evidence="2 5" id="KW-0436">Ligase</keyword>
<dbReference type="PANTHER" id="PTHR24096">
    <property type="entry name" value="LONG-CHAIN-FATTY-ACID--COA LIGASE"/>
    <property type="match status" value="1"/>
</dbReference>
<dbReference type="InterPro" id="IPR042099">
    <property type="entry name" value="ANL_N_sf"/>
</dbReference>
<evidence type="ECO:0000313" key="5">
    <source>
        <dbReference type="EMBL" id="SDU17682.1"/>
    </source>
</evidence>
<name>A0A1H2GDY5_9BACT</name>
<evidence type="ECO:0000256" key="1">
    <source>
        <dbReference type="ARBA" id="ARBA00006432"/>
    </source>
</evidence>
<dbReference type="InterPro" id="IPR025110">
    <property type="entry name" value="AMP-bd_C"/>
</dbReference>
<dbReference type="EMBL" id="FNLL01000005">
    <property type="protein sequence ID" value="SDU17682.1"/>
    <property type="molecule type" value="Genomic_DNA"/>
</dbReference>
<dbReference type="GO" id="GO:0016405">
    <property type="term" value="F:CoA-ligase activity"/>
    <property type="evidence" value="ECO:0007669"/>
    <property type="project" value="TreeGrafter"/>
</dbReference>
<dbReference type="PANTHER" id="PTHR24096:SF267">
    <property type="entry name" value="MALONATE--COA LIGASE ACSF3, MITOCHONDRIAL"/>
    <property type="match status" value="1"/>
</dbReference>
<reference evidence="6" key="1">
    <citation type="submission" date="2016-10" db="EMBL/GenBank/DDBJ databases">
        <authorList>
            <person name="Varghese N."/>
            <person name="Submissions S."/>
        </authorList>
    </citation>
    <scope>NUCLEOTIDE SEQUENCE [LARGE SCALE GENOMIC DNA]</scope>
    <source>
        <strain evidence="6">DSM 3384</strain>
    </source>
</reference>
<dbReference type="Gene3D" id="3.30.300.30">
    <property type="match status" value="1"/>
</dbReference>
<dbReference type="PROSITE" id="PS00455">
    <property type="entry name" value="AMP_BINDING"/>
    <property type="match status" value="1"/>
</dbReference>
<dbReference type="Gene3D" id="3.40.50.12780">
    <property type="entry name" value="N-terminal domain of ligase-like"/>
    <property type="match status" value="1"/>
</dbReference>
<dbReference type="Proteomes" id="UP000199608">
    <property type="component" value="Unassembled WGS sequence"/>
</dbReference>
<comment type="similarity">
    <text evidence="1">Belongs to the ATP-dependent AMP-binding enzyme family.</text>
</comment>
<dbReference type="AlphaFoldDB" id="A0A1H2GDY5"/>